<protein>
    <submittedName>
        <fullName evidence="1">Uncharacterized protein</fullName>
    </submittedName>
</protein>
<evidence type="ECO:0000313" key="2">
    <source>
        <dbReference type="Proteomes" id="UP000590412"/>
    </source>
</evidence>
<gene>
    <name evidence="1" type="ORF">FOB60_003508</name>
</gene>
<accession>A0A8X7TBH5</accession>
<name>A0A8X7TBH5_CANPA</name>
<dbReference type="Proteomes" id="UP000590412">
    <property type="component" value="Unassembled WGS sequence"/>
</dbReference>
<reference evidence="1" key="1">
    <citation type="submission" date="2020-03" db="EMBL/GenBank/DDBJ databases">
        <title>FDA dAtabase for Regulatory Grade micrObial Sequences (FDA-ARGOS): Supporting development and validation of Infectious Disease Dx tests.</title>
        <authorList>
            <person name="Campos J."/>
            <person name="Goldberg B."/>
            <person name="Tallon L."/>
            <person name="Sadzewicz L."/>
            <person name="Vavikolanu K."/>
            <person name="Mehta A."/>
            <person name="Aluvathingal J."/>
            <person name="Nadendla S."/>
            <person name="Nandy P."/>
            <person name="Geyer C."/>
            <person name="Yan Y."/>
            <person name="Sichtig H."/>
        </authorList>
    </citation>
    <scope>NUCLEOTIDE SEQUENCE [LARGE SCALE GENOMIC DNA]</scope>
    <source>
        <strain evidence="1">FDAARGOS_652</strain>
    </source>
</reference>
<evidence type="ECO:0000313" key="1">
    <source>
        <dbReference type="EMBL" id="KAF6050840.1"/>
    </source>
</evidence>
<organism evidence="1 2">
    <name type="scientific">Candida parapsilosis</name>
    <name type="common">Yeast</name>
    <dbReference type="NCBI Taxonomy" id="5480"/>
    <lineage>
        <taxon>Eukaryota</taxon>
        <taxon>Fungi</taxon>
        <taxon>Dikarya</taxon>
        <taxon>Ascomycota</taxon>
        <taxon>Saccharomycotina</taxon>
        <taxon>Pichiomycetes</taxon>
        <taxon>Debaryomycetaceae</taxon>
        <taxon>Candida/Lodderomyces clade</taxon>
        <taxon>Candida</taxon>
    </lineage>
</organism>
<proteinExistence type="predicted"/>
<dbReference type="EMBL" id="JABWAB010000005">
    <property type="protein sequence ID" value="KAF6050840.1"/>
    <property type="molecule type" value="Genomic_DNA"/>
</dbReference>
<comment type="caution">
    <text evidence="1">The sequence shown here is derived from an EMBL/GenBank/DDBJ whole genome shotgun (WGS) entry which is preliminary data.</text>
</comment>
<sequence>MIREIRQEEIPQRPKYGLTFLVLNSNIRFEKTHVFKILHLEQSNVFHQRLYHKLASVVDMVAASLNKEHNLSTLSLYPVTDIVGISWFVADYFPCLFYDYDNLNTSKSESILLRKDDSAREASFM</sequence>
<dbReference type="AlphaFoldDB" id="A0A8X7TBH5"/>